<evidence type="ECO:0000313" key="2">
    <source>
        <dbReference type="Proteomes" id="UP000245680"/>
    </source>
</evidence>
<proteinExistence type="predicted"/>
<dbReference type="RefSeq" id="WP_109809814.1">
    <property type="nucleotide sequence ID" value="NZ_QGKU01000003.1"/>
</dbReference>
<dbReference type="Pfam" id="PF04268">
    <property type="entry name" value="SoxG"/>
    <property type="match status" value="1"/>
</dbReference>
<comment type="caution">
    <text evidence="1">The sequence shown here is derived from an EMBL/GenBank/DDBJ whole genome shotgun (WGS) entry which is preliminary data.</text>
</comment>
<dbReference type="AlphaFoldDB" id="A0A2V2LHV5"/>
<sequence>MTVLPTNFVPEPLATSAAATVTLLAPTARFSLRVWPEDRARLSAALTLELPVTIGQRARGTAPDGTEALCVGPDEWILVAPDGAGPAIEAACGDAYCDAPHSLVALPDREVSVRIEGPKAAELLTLGCPRDLDALIAGQGRRTVFDGVSVILWRDAAQEFRLDVWRSFAPHVLALLETGCRELALD</sequence>
<keyword evidence="2" id="KW-1185">Reference proteome</keyword>
<evidence type="ECO:0000313" key="1">
    <source>
        <dbReference type="EMBL" id="PWR04512.1"/>
    </source>
</evidence>
<dbReference type="SUPFAM" id="SSF103025">
    <property type="entry name" value="Folate-binding domain"/>
    <property type="match status" value="1"/>
</dbReference>
<gene>
    <name evidence="1" type="ORF">DKT77_00660</name>
</gene>
<dbReference type="Gene3D" id="3.30.1360.120">
    <property type="entry name" value="Probable tRNA modification gtpase trme, domain 1"/>
    <property type="match status" value="1"/>
</dbReference>
<dbReference type="EMBL" id="QGKU01000003">
    <property type="protein sequence ID" value="PWR04512.1"/>
    <property type="molecule type" value="Genomic_DNA"/>
</dbReference>
<dbReference type="OrthoDB" id="9814782at2"/>
<dbReference type="InterPro" id="IPR007375">
    <property type="entry name" value="SoxG"/>
</dbReference>
<organism evidence="1 2">
    <name type="scientific">Meridianimarinicoccus roseus</name>
    <dbReference type="NCBI Taxonomy" id="2072018"/>
    <lineage>
        <taxon>Bacteria</taxon>
        <taxon>Pseudomonadati</taxon>
        <taxon>Pseudomonadota</taxon>
        <taxon>Alphaproteobacteria</taxon>
        <taxon>Rhodobacterales</taxon>
        <taxon>Paracoccaceae</taxon>
        <taxon>Meridianimarinicoccus</taxon>
    </lineage>
</organism>
<accession>A0A2V2LHV5</accession>
<dbReference type="InterPro" id="IPR027266">
    <property type="entry name" value="TrmE/GcvT-like"/>
</dbReference>
<name>A0A2V2LHV5_9RHOB</name>
<reference evidence="1 2" key="1">
    <citation type="submission" date="2018-05" db="EMBL/GenBank/DDBJ databases">
        <title>Rhodobacteraceae gen. nov., sp. nov. isolated from sea water.</title>
        <authorList>
            <person name="Ren Y."/>
        </authorList>
    </citation>
    <scope>NUCLEOTIDE SEQUENCE [LARGE SCALE GENOMIC DNA]</scope>
    <source>
        <strain evidence="1 2">TG-679</strain>
    </source>
</reference>
<protein>
    <submittedName>
        <fullName evidence="1">Sarcosine oxidase subunit gamma</fullName>
    </submittedName>
</protein>
<dbReference type="Gene3D" id="3.30.70.1520">
    <property type="entry name" value="Heterotetrameric sarcosine oxidase"/>
    <property type="match status" value="1"/>
</dbReference>
<dbReference type="Proteomes" id="UP000245680">
    <property type="component" value="Unassembled WGS sequence"/>
</dbReference>